<organism evidence="10 11">
    <name type="scientific">Herrania umbratica</name>
    <dbReference type="NCBI Taxonomy" id="108875"/>
    <lineage>
        <taxon>Eukaryota</taxon>
        <taxon>Viridiplantae</taxon>
        <taxon>Streptophyta</taxon>
        <taxon>Embryophyta</taxon>
        <taxon>Tracheophyta</taxon>
        <taxon>Spermatophyta</taxon>
        <taxon>Magnoliopsida</taxon>
        <taxon>eudicotyledons</taxon>
        <taxon>Gunneridae</taxon>
        <taxon>Pentapetalae</taxon>
        <taxon>rosids</taxon>
        <taxon>malvids</taxon>
        <taxon>Malvales</taxon>
        <taxon>Malvaceae</taxon>
        <taxon>Byttnerioideae</taxon>
        <taxon>Herrania</taxon>
    </lineage>
</organism>
<comment type="subcellular location">
    <subcellularLocation>
        <location evidence="1">Membrane</location>
        <topology evidence="1">Multi-pass membrane protein</topology>
    </subcellularLocation>
</comment>
<dbReference type="PROSITE" id="PS50088">
    <property type="entry name" value="ANK_REPEAT"/>
    <property type="match status" value="5"/>
</dbReference>
<evidence type="ECO:0000259" key="9">
    <source>
        <dbReference type="Pfam" id="PF13962"/>
    </source>
</evidence>
<keyword evidence="5 7" id="KW-0040">ANK repeat</keyword>
<feature type="repeat" description="ANK" evidence="7">
    <location>
        <begin position="244"/>
        <end position="271"/>
    </location>
</feature>
<accession>A0A6J1AP02</accession>
<keyword evidence="10" id="KW-1185">Reference proteome</keyword>
<dbReference type="PANTHER" id="PTHR24186:SF46">
    <property type="entry name" value="PROTEIN ACCELERATED CELL DEATH 6-LIKE"/>
    <property type="match status" value="1"/>
</dbReference>
<feature type="repeat" description="ANK" evidence="7">
    <location>
        <begin position="108"/>
        <end position="140"/>
    </location>
</feature>
<gene>
    <name evidence="11" type="primary">LOC110419789</name>
</gene>
<name>A0A6J1AP02_9ROSI</name>
<feature type="transmembrane region" description="Helical" evidence="8">
    <location>
        <begin position="417"/>
        <end position="439"/>
    </location>
</feature>
<evidence type="ECO:0000256" key="4">
    <source>
        <dbReference type="ARBA" id="ARBA00022989"/>
    </source>
</evidence>
<dbReference type="SMART" id="SM00248">
    <property type="entry name" value="ANK"/>
    <property type="match status" value="8"/>
</dbReference>
<dbReference type="Pfam" id="PF00023">
    <property type="entry name" value="Ank"/>
    <property type="match status" value="2"/>
</dbReference>
<keyword evidence="4 8" id="KW-1133">Transmembrane helix</keyword>
<dbReference type="GeneID" id="110419789"/>
<dbReference type="InterPro" id="IPR036770">
    <property type="entry name" value="Ankyrin_rpt-contain_sf"/>
</dbReference>
<evidence type="ECO:0000256" key="5">
    <source>
        <dbReference type="ARBA" id="ARBA00023043"/>
    </source>
</evidence>
<evidence type="ECO:0000256" key="2">
    <source>
        <dbReference type="ARBA" id="ARBA00022692"/>
    </source>
</evidence>
<reference evidence="11" key="1">
    <citation type="submission" date="2025-08" db="UniProtKB">
        <authorList>
            <consortium name="RefSeq"/>
        </authorList>
    </citation>
    <scope>IDENTIFICATION</scope>
    <source>
        <tissue evidence="11">Leaf</tissue>
    </source>
</reference>
<feature type="repeat" description="ANK" evidence="7">
    <location>
        <begin position="69"/>
        <end position="101"/>
    </location>
</feature>
<feature type="transmembrane region" description="Helical" evidence="8">
    <location>
        <begin position="523"/>
        <end position="552"/>
    </location>
</feature>
<dbReference type="Pfam" id="PF12796">
    <property type="entry name" value="Ank_2"/>
    <property type="match status" value="3"/>
</dbReference>
<evidence type="ECO:0000313" key="11">
    <source>
        <dbReference type="RefSeq" id="XP_021288576.1"/>
    </source>
</evidence>
<dbReference type="PANTHER" id="PTHR24186">
    <property type="entry name" value="PROTEIN PHOSPHATASE 1 REGULATORY SUBUNIT"/>
    <property type="match status" value="1"/>
</dbReference>
<dbReference type="RefSeq" id="XP_021288576.1">
    <property type="nucleotide sequence ID" value="XM_021432901.1"/>
</dbReference>
<dbReference type="PROSITE" id="PS50297">
    <property type="entry name" value="ANK_REP_REGION"/>
    <property type="match status" value="5"/>
</dbReference>
<dbReference type="InterPro" id="IPR026961">
    <property type="entry name" value="PGG_dom"/>
</dbReference>
<evidence type="ECO:0000256" key="7">
    <source>
        <dbReference type="PROSITE-ProRule" id="PRU00023"/>
    </source>
</evidence>
<evidence type="ECO:0000313" key="10">
    <source>
        <dbReference type="Proteomes" id="UP000504621"/>
    </source>
</evidence>
<feature type="transmembrane region" description="Helical" evidence="8">
    <location>
        <begin position="459"/>
        <end position="481"/>
    </location>
</feature>
<evidence type="ECO:0000256" key="1">
    <source>
        <dbReference type="ARBA" id="ARBA00004141"/>
    </source>
</evidence>
<keyword evidence="6 8" id="KW-0472">Membrane</keyword>
<dbReference type="Proteomes" id="UP000504621">
    <property type="component" value="Unplaced"/>
</dbReference>
<dbReference type="SUPFAM" id="SSF48403">
    <property type="entry name" value="Ankyrin repeat"/>
    <property type="match status" value="1"/>
</dbReference>
<dbReference type="InterPro" id="IPR002110">
    <property type="entry name" value="Ankyrin_rpt"/>
</dbReference>
<dbReference type="Gene3D" id="1.25.40.20">
    <property type="entry name" value="Ankyrin repeat-containing domain"/>
    <property type="match status" value="3"/>
</dbReference>
<keyword evidence="2 8" id="KW-0812">Transmembrane</keyword>
<feature type="domain" description="PGG" evidence="9">
    <location>
        <begin position="410"/>
        <end position="519"/>
    </location>
</feature>
<feature type="repeat" description="ANK" evidence="7">
    <location>
        <begin position="210"/>
        <end position="242"/>
    </location>
</feature>
<feature type="transmembrane region" description="Helical" evidence="8">
    <location>
        <begin position="493"/>
        <end position="517"/>
    </location>
</feature>
<dbReference type="AlphaFoldDB" id="A0A6J1AP02"/>
<keyword evidence="3" id="KW-0677">Repeat</keyword>
<dbReference type="GO" id="GO:0005886">
    <property type="term" value="C:plasma membrane"/>
    <property type="evidence" value="ECO:0007669"/>
    <property type="project" value="TreeGrafter"/>
</dbReference>
<dbReference type="Pfam" id="PF13962">
    <property type="entry name" value="PGG"/>
    <property type="match status" value="1"/>
</dbReference>
<dbReference type="OrthoDB" id="303876at2759"/>
<feature type="repeat" description="ANK" evidence="7">
    <location>
        <begin position="314"/>
        <end position="338"/>
    </location>
</feature>
<evidence type="ECO:0000256" key="6">
    <source>
        <dbReference type="ARBA" id="ARBA00023136"/>
    </source>
</evidence>
<sequence length="584" mass="64524">MNPDLFSAARWGFLDTLNRMIGDSEGNILEQTTPVGNTALHIVARFGHKHLAEEIIKKRPSLMSKSNLNGETPVHLAARAGRHEVFEIFINAVKDSPEVDICSDTDRFGDTPLHGAVRNGHFKILNALTQRNLESLLKSNAASETPLSIAIDLRLTNIAAKIITLNQSTLGYLGDNGQKPLHYAVMRQDFGIMNIIIGLRNDSVRDSDNRNRTPLHYAAALGHQRMVEELIEKDPSVAFAEDVNKQIPLHLAAENGHARLIETLLKHSPDIVEKVDNKQQNILHIAAKNGNVKVVSYILKLPEMEDLVNSPDVDGNTPLHLAASNYHSNVVGILTKNSKVEIRALNYSGNTALAIVRMPENRGMELEKHLTLKILKAAYKNKAINPEDLAEDTQFDEVEVEKSNKSGEKSREIARTITVMSTVIATFTFTAAFTLPGGFQSDGAHKGMATLITKSAFKAFIISDSIAMSSSLTAAVIMLWSSSLRDTESFMDMLPLAIALTWISLVALAVAFVTGLFVVLQEILWLAILVCVIGGTLPFLVYIVSPTFFLVLERSRRRNIVEDNSLLFTVGLMKIFGERLRNYF</sequence>
<proteinExistence type="predicted"/>
<protein>
    <submittedName>
        <fullName evidence="11">Ankyrin repeat-containing protein At5g02620-like</fullName>
    </submittedName>
</protein>
<evidence type="ECO:0000256" key="8">
    <source>
        <dbReference type="SAM" id="Phobius"/>
    </source>
</evidence>
<evidence type="ECO:0000256" key="3">
    <source>
        <dbReference type="ARBA" id="ARBA00022737"/>
    </source>
</evidence>